<dbReference type="SUPFAM" id="SSF117892">
    <property type="entry name" value="Band 7/SPFH domain"/>
    <property type="match status" value="1"/>
</dbReference>
<keyword evidence="2" id="KW-0812">Transmembrane</keyword>
<dbReference type="InterPro" id="IPR036013">
    <property type="entry name" value="Band_7/SPFH_dom_sf"/>
</dbReference>
<evidence type="ECO:0000256" key="2">
    <source>
        <dbReference type="SAM" id="Phobius"/>
    </source>
</evidence>
<protein>
    <submittedName>
        <fullName evidence="4">SPFH domain, Band 7 family protein</fullName>
    </submittedName>
</protein>
<feature type="coiled-coil region" evidence="1">
    <location>
        <begin position="201"/>
        <end position="239"/>
    </location>
</feature>
<reference evidence="5" key="2">
    <citation type="submission" date="2011-02" db="EMBL/GenBank/DDBJ databases">
        <title>The complete genome of Syntrophobotulus glycolicus DSM 8271.</title>
        <authorList>
            <person name="Lucas S."/>
            <person name="Copeland A."/>
            <person name="Lapidus A."/>
            <person name="Bruce D."/>
            <person name="Goodwin L."/>
            <person name="Pitluck S."/>
            <person name="Kyrpides N."/>
            <person name="Mavromatis K."/>
            <person name="Pagani I."/>
            <person name="Ivanova N."/>
            <person name="Mikhailova N."/>
            <person name="Chertkov O."/>
            <person name="Held B."/>
            <person name="Detter J.C."/>
            <person name="Tapia R."/>
            <person name="Han C."/>
            <person name="Land M."/>
            <person name="Hauser L."/>
            <person name="Markowitz V."/>
            <person name="Cheng J.-F."/>
            <person name="Hugenholtz P."/>
            <person name="Woyke T."/>
            <person name="Wu D."/>
            <person name="Spring S."/>
            <person name="Schroeder M."/>
            <person name="Brambilla E."/>
            <person name="Klenk H.-P."/>
            <person name="Eisen J.A."/>
        </authorList>
    </citation>
    <scope>NUCLEOTIDE SEQUENCE [LARGE SCALE GENOMIC DNA]</scope>
    <source>
        <strain evidence="5">DSM 8271 / FlGlyR</strain>
    </source>
</reference>
<reference evidence="4 5" key="1">
    <citation type="journal article" date="2011" name="Stand. Genomic Sci.">
        <title>Complete genome sequence of Syntrophobotulus glycolicus type strain (FlGlyR).</title>
        <authorList>
            <person name="Han C."/>
            <person name="Mwirichia R."/>
            <person name="Chertkov O."/>
            <person name="Held B."/>
            <person name="Lapidus A."/>
            <person name="Nolan M."/>
            <person name="Lucas S."/>
            <person name="Hammon N."/>
            <person name="Deshpande S."/>
            <person name="Cheng J.F."/>
            <person name="Tapia R."/>
            <person name="Goodwin L."/>
            <person name="Pitluck S."/>
            <person name="Huntemann M."/>
            <person name="Liolios K."/>
            <person name="Ivanova N."/>
            <person name="Pagani I."/>
            <person name="Mavromatis K."/>
            <person name="Ovchinikova G."/>
            <person name="Pati A."/>
            <person name="Chen A."/>
            <person name="Palaniappan K."/>
            <person name="Land M."/>
            <person name="Hauser L."/>
            <person name="Brambilla E.M."/>
            <person name="Rohde M."/>
            <person name="Spring S."/>
            <person name="Sikorski J."/>
            <person name="Goker M."/>
            <person name="Woyke T."/>
            <person name="Bristow J."/>
            <person name="Eisen J.A."/>
            <person name="Markowitz V."/>
            <person name="Hugenholtz P."/>
            <person name="Kyrpides N.C."/>
            <person name="Klenk H.P."/>
            <person name="Detter J.C."/>
        </authorList>
    </citation>
    <scope>NUCLEOTIDE SEQUENCE [LARGE SCALE GENOMIC DNA]</scope>
    <source>
        <strain evidence="5">DSM 8271 / FlGlyR</strain>
    </source>
</reference>
<evidence type="ECO:0000256" key="1">
    <source>
        <dbReference type="SAM" id="Coils"/>
    </source>
</evidence>
<dbReference type="SMART" id="SM00244">
    <property type="entry name" value="PHB"/>
    <property type="match status" value="1"/>
</dbReference>
<keyword evidence="5" id="KW-1185">Reference proteome</keyword>
<keyword evidence="2" id="KW-1133">Transmembrane helix</keyword>
<gene>
    <name evidence="4" type="ordered locus">Sgly_2032</name>
</gene>
<dbReference type="Pfam" id="PF01145">
    <property type="entry name" value="Band_7"/>
    <property type="match status" value="1"/>
</dbReference>
<dbReference type="PRINTS" id="PR00679">
    <property type="entry name" value="PROHIBITIN"/>
</dbReference>
<organism evidence="4 5">
    <name type="scientific">Syntrophobotulus glycolicus (strain DSM 8271 / FlGlyR)</name>
    <dbReference type="NCBI Taxonomy" id="645991"/>
    <lineage>
        <taxon>Bacteria</taxon>
        <taxon>Bacillati</taxon>
        <taxon>Bacillota</taxon>
        <taxon>Clostridia</taxon>
        <taxon>Eubacteriales</taxon>
        <taxon>Desulfitobacteriaceae</taxon>
        <taxon>Syntrophobotulus</taxon>
    </lineage>
</organism>
<dbReference type="eggNOG" id="COG0330">
    <property type="taxonomic scope" value="Bacteria"/>
</dbReference>
<dbReference type="EMBL" id="CP002547">
    <property type="protein sequence ID" value="ADY56325.1"/>
    <property type="molecule type" value="Genomic_DNA"/>
</dbReference>
<evidence type="ECO:0000313" key="5">
    <source>
        <dbReference type="Proteomes" id="UP000007488"/>
    </source>
</evidence>
<dbReference type="STRING" id="645991.Sgly_2032"/>
<dbReference type="AlphaFoldDB" id="F0T1I4"/>
<keyword evidence="2" id="KW-0472">Membrane</keyword>
<dbReference type="RefSeq" id="WP_013625192.1">
    <property type="nucleotide sequence ID" value="NC_015172.1"/>
</dbReference>
<dbReference type="InterPro" id="IPR000163">
    <property type="entry name" value="Prohibitin"/>
</dbReference>
<dbReference type="HOGENOM" id="CLU_047969_1_2_9"/>
<dbReference type="Proteomes" id="UP000007488">
    <property type="component" value="Chromosome"/>
</dbReference>
<name>F0T1I4_SYNGF</name>
<dbReference type="CDD" id="cd03401">
    <property type="entry name" value="SPFH_prohibitin"/>
    <property type="match status" value="1"/>
</dbReference>
<evidence type="ECO:0000313" key="4">
    <source>
        <dbReference type="EMBL" id="ADY56325.1"/>
    </source>
</evidence>
<dbReference type="PANTHER" id="PTHR23222">
    <property type="entry name" value="PROHIBITIN"/>
    <property type="match status" value="1"/>
</dbReference>
<dbReference type="GO" id="GO:0016020">
    <property type="term" value="C:membrane"/>
    <property type="evidence" value="ECO:0007669"/>
    <property type="project" value="InterPro"/>
</dbReference>
<sequence>MDAESSASQPKIPRFTHFKGKLIKFVILLVLIALIIAGMIFKAYTIIPPGHRGTVVQLGAVSSRILSEGFHFKVPFIQEIIPMDVRMQKIESDHETSSKDLQVVHATVAVNYSLDPEKVNVLYQNIPDYASNVVTPEIRESLKSVIAQYTAEELVSKRAEVSAKVKDVLREKLSNYYMILHEVNLTELKFSDQFDQAIEQKQIAEQQALKAKLDLQRVQVEAQQKLEQAKAEAEALKIQKDYVTPELVKLRQVEAQLEAIKKWDGKLPAVNGSNVFPFINMDGSGFGTQTP</sequence>
<evidence type="ECO:0000259" key="3">
    <source>
        <dbReference type="SMART" id="SM00244"/>
    </source>
</evidence>
<accession>F0T1I4</accession>
<dbReference type="InterPro" id="IPR001107">
    <property type="entry name" value="Band_7"/>
</dbReference>
<feature type="transmembrane region" description="Helical" evidence="2">
    <location>
        <begin position="21"/>
        <end position="41"/>
    </location>
</feature>
<keyword evidence="1" id="KW-0175">Coiled coil</keyword>
<dbReference type="Gene3D" id="3.30.479.30">
    <property type="entry name" value="Band 7 domain"/>
    <property type="match status" value="1"/>
</dbReference>
<dbReference type="OrthoDB" id="9812991at2"/>
<feature type="domain" description="Band 7" evidence="3">
    <location>
        <begin position="42"/>
        <end position="202"/>
    </location>
</feature>
<proteinExistence type="predicted"/>
<dbReference type="PANTHER" id="PTHR23222:SF0">
    <property type="entry name" value="PROHIBITIN 1"/>
    <property type="match status" value="1"/>
</dbReference>
<dbReference type="KEGG" id="sgy:Sgly_2032"/>